<dbReference type="InterPro" id="IPR036890">
    <property type="entry name" value="HATPase_C_sf"/>
</dbReference>
<feature type="domain" description="PAS" evidence="14">
    <location>
        <begin position="304"/>
        <end position="375"/>
    </location>
</feature>
<protein>
    <recommendedName>
        <fullName evidence="10">Sensory/regulatory protein RpfC</fullName>
        <ecNumber evidence="2">2.7.13.3</ecNumber>
    </recommendedName>
</protein>
<proteinExistence type="predicted"/>
<dbReference type="Gene3D" id="1.10.287.130">
    <property type="match status" value="1"/>
</dbReference>
<feature type="domain" description="PAS" evidence="14">
    <location>
        <begin position="432"/>
        <end position="502"/>
    </location>
</feature>
<evidence type="ECO:0000256" key="5">
    <source>
        <dbReference type="ARBA" id="ARBA00022741"/>
    </source>
</evidence>
<dbReference type="NCBIfam" id="TIGR00229">
    <property type="entry name" value="sensory_box"/>
    <property type="match status" value="2"/>
</dbReference>
<evidence type="ECO:0000256" key="11">
    <source>
        <dbReference type="PROSITE-ProRule" id="PRU00169"/>
    </source>
</evidence>
<dbReference type="SUPFAM" id="SSF55781">
    <property type="entry name" value="GAF domain-like"/>
    <property type="match status" value="1"/>
</dbReference>
<dbReference type="SUPFAM" id="SSF55785">
    <property type="entry name" value="PYP-like sensor domain (PAS domain)"/>
    <property type="match status" value="3"/>
</dbReference>
<dbReference type="Pfam" id="PF00989">
    <property type="entry name" value="PAS"/>
    <property type="match status" value="1"/>
</dbReference>
<evidence type="ECO:0000256" key="9">
    <source>
        <dbReference type="ARBA" id="ARBA00064003"/>
    </source>
</evidence>
<dbReference type="PRINTS" id="PR00344">
    <property type="entry name" value="BCTRLSENSOR"/>
</dbReference>
<dbReference type="AlphaFoldDB" id="A0A841EKP2"/>
<dbReference type="RefSeq" id="WP_184135936.1">
    <property type="nucleotide sequence ID" value="NZ_JACHKT010000028.1"/>
</dbReference>
<evidence type="ECO:0000313" key="16">
    <source>
        <dbReference type="EMBL" id="MBB6004737.1"/>
    </source>
</evidence>
<dbReference type="InterPro" id="IPR000700">
    <property type="entry name" value="PAS-assoc_C"/>
</dbReference>
<dbReference type="SMART" id="SM00086">
    <property type="entry name" value="PAC"/>
    <property type="match status" value="3"/>
</dbReference>
<comment type="catalytic activity">
    <reaction evidence="1">
        <text>ATP + protein L-histidine = ADP + protein N-phospho-L-histidine.</text>
        <dbReference type="EC" id="2.7.13.3"/>
    </reaction>
</comment>
<evidence type="ECO:0000256" key="4">
    <source>
        <dbReference type="ARBA" id="ARBA00022679"/>
    </source>
</evidence>
<dbReference type="Pfam" id="PF08447">
    <property type="entry name" value="PAS_3"/>
    <property type="match status" value="1"/>
</dbReference>
<dbReference type="InterPro" id="IPR000014">
    <property type="entry name" value="PAS"/>
</dbReference>
<dbReference type="InterPro" id="IPR003661">
    <property type="entry name" value="HisK_dim/P_dom"/>
</dbReference>
<feature type="modified residue" description="4-aspartylphosphate" evidence="11">
    <location>
        <position position="866"/>
    </location>
</feature>
<evidence type="ECO:0000259" key="15">
    <source>
        <dbReference type="PROSITE" id="PS50113"/>
    </source>
</evidence>
<feature type="domain" description="Response regulatory" evidence="13">
    <location>
        <begin position="817"/>
        <end position="932"/>
    </location>
</feature>
<dbReference type="Pfam" id="PF00512">
    <property type="entry name" value="HisKA"/>
    <property type="match status" value="1"/>
</dbReference>
<dbReference type="Proteomes" id="UP000524404">
    <property type="component" value="Unassembled WGS sequence"/>
</dbReference>
<dbReference type="SUPFAM" id="SSF47384">
    <property type="entry name" value="Homodimeric domain of signal transducing histidine kinase"/>
    <property type="match status" value="1"/>
</dbReference>
<dbReference type="FunFam" id="1.10.287.130:FF:000002">
    <property type="entry name" value="Two-component osmosensing histidine kinase"/>
    <property type="match status" value="1"/>
</dbReference>
<dbReference type="PROSITE" id="PS50113">
    <property type="entry name" value="PAC"/>
    <property type="match status" value="1"/>
</dbReference>
<dbReference type="InterPro" id="IPR013655">
    <property type="entry name" value="PAS_fold_3"/>
</dbReference>
<evidence type="ECO:0000256" key="8">
    <source>
        <dbReference type="ARBA" id="ARBA00023012"/>
    </source>
</evidence>
<dbReference type="SUPFAM" id="SSF52172">
    <property type="entry name" value="CheY-like"/>
    <property type="match status" value="1"/>
</dbReference>
<dbReference type="GO" id="GO:0005524">
    <property type="term" value="F:ATP binding"/>
    <property type="evidence" value="ECO:0007669"/>
    <property type="project" value="UniProtKB-KW"/>
</dbReference>
<evidence type="ECO:0000256" key="2">
    <source>
        <dbReference type="ARBA" id="ARBA00012438"/>
    </source>
</evidence>
<dbReference type="Gene3D" id="3.30.450.20">
    <property type="entry name" value="PAS domain"/>
    <property type="match status" value="3"/>
</dbReference>
<evidence type="ECO:0000256" key="1">
    <source>
        <dbReference type="ARBA" id="ARBA00000085"/>
    </source>
</evidence>
<dbReference type="InterPro" id="IPR011006">
    <property type="entry name" value="CheY-like_superfamily"/>
</dbReference>
<evidence type="ECO:0000259" key="14">
    <source>
        <dbReference type="PROSITE" id="PS50112"/>
    </source>
</evidence>
<reference evidence="16 17" key="1">
    <citation type="submission" date="2020-08" db="EMBL/GenBank/DDBJ databases">
        <title>Functional genomics of gut bacteria from endangered species of beetles.</title>
        <authorList>
            <person name="Carlos-Shanley C."/>
        </authorList>
    </citation>
    <scope>NUCLEOTIDE SEQUENCE [LARGE SCALE GENOMIC DNA]</scope>
    <source>
        <strain evidence="16 17">S00070</strain>
    </source>
</reference>
<comment type="caution">
    <text evidence="16">The sequence shown here is derived from an EMBL/GenBank/DDBJ whole genome shotgun (WGS) entry which is preliminary data.</text>
</comment>
<dbReference type="EC" id="2.7.13.3" evidence="2"/>
<feature type="domain" description="Histidine kinase" evidence="12">
    <location>
        <begin position="573"/>
        <end position="794"/>
    </location>
</feature>
<evidence type="ECO:0000259" key="12">
    <source>
        <dbReference type="PROSITE" id="PS50109"/>
    </source>
</evidence>
<keyword evidence="8" id="KW-0902">Two-component regulatory system</keyword>
<keyword evidence="3 11" id="KW-0597">Phosphoprotein</keyword>
<name>A0A841EKP2_9BACT</name>
<dbReference type="EMBL" id="JACHKT010000028">
    <property type="protein sequence ID" value="MBB6004737.1"/>
    <property type="molecule type" value="Genomic_DNA"/>
</dbReference>
<dbReference type="SMART" id="SM00387">
    <property type="entry name" value="HATPase_c"/>
    <property type="match status" value="1"/>
</dbReference>
<dbReference type="CDD" id="cd17546">
    <property type="entry name" value="REC_hyHK_CKI1_RcsC-like"/>
    <property type="match status" value="1"/>
</dbReference>
<evidence type="ECO:0000256" key="7">
    <source>
        <dbReference type="ARBA" id="ARBA00022840"/>
    </source>
</evidence>
<dbReference type="InterPro" id="IPR004358">
    <property type="entry name" value="Sig_transdc_His_kin-like_C"/>
</dbReference>
<organism evidence="16 17">
    <name type="scientific">Arcicella rosea</name>
    <dbReference type="NCBI Taxonomy" id="502909"/>
    <lineage>
        <taxon>Bacteria</taxon>
        <taxon>Pseudomonadati</taxon>
        <taxon>Bacteroidota</taxon>
        <taxon>Cytophagia</taxon>
        <taxon>Cytophagales</taxon>
        <taxon>Flectobacillaceae</taxon>
        <taxon>Arcicella</taxon>
    </lineage>
</organism>
<dbReference type="PROSITE" id="PS50110">
    <property type="entry name" value="RESPONSE_REGULATORY"/>
    <property type="match status" value="1"/>
</dbReference>
<dbReference type="InterPro" id="IPR029016">
    <property type="entry name" value="GAF-like_dom_sf"/>
</dbReference>
<keyword evidence="17" id="KW-1185">Reference proteome</keyword>
<keyword evidence="7" id="KW-0067">ATP-binding</keyword>
<feature type="domain" description="PAC" evidence="15">
    <location>
        <begin position="379"/>
        <end position="431"/>
    </location>
</feature>
<dbReference type="GO" id="GO:0006355">
    <property type="term" value="P:regulation of DNA-templated transcription"/>
    <property type="evidence" value="ECO:0007669"/>
    <property type="project" value="InterPro"/>
</dbReference>
<gene>
    <name evidence="16" type="ORF">HNP25_003407</name>
</gene>
<dbReference type="CDD" id="cd16922">
    <property type="entry name" value="HATPase_EvgS-ArcB-TorS-like"/>
    <property type="match status" value="1"/>
</dbReference>
<accession>A0A841EKP2</accession>
<evidence type="ECO:0000256" key="6">
    <source>
        <dbReference type="ARBA" id="ARBA00022777"/>
    </source>
</evidence>
<dbReference type="InterPro" id="IPR005467">
    <property type="entry name" value="His_kinase_dom"/>
</dbReference>
<dbReference type="Gene3D" id="3.30.450.40">
    <property type="match status" value="1"/>
</dbReference>
<evidence type="ECO:0000259" key="13">
    <source>
        <dbReference type="PROSITE" id="PS50110"/>
    </source>
</evidence>
<dbReference type="InterPro" id="IPR003594">
    <property type="entry name" value="HATPase_dom"/>
</dbReference>
<keyword evidence="6" id="KW-0418">Kinase</keyword>
<dbReference type="PROSITE" id="PS50109">
    <property type="entry name" value="HIS_KIN"/>
    <property type="match status" value="1"/>
</dbReference>
<keyword evidence="4" id="KW-0808">Transferase</keyword>
<dbReference type="InterPro" id="IPR013767">
    <property type="entry name" value="PAS_fold"/>
</dbReference>
<dbReference type="PANTHER" id="PTHR45339:SF1">
    <property type="entry name" value="HYBRID SIGNAL TRANSDUCTION HISTIDINE KINASE J"/>
    <property type="match status" value="1"/>
</dbReference>
<dbReference type="InterPro" id="IPR035965">
    <property type="entry name" value="PAS-like_dom_sf"/>
</dbReference>
<dbReference type="SUPFAM" id="SSF55874">
    <property type="entry name" value="ATPase domain of HSP90 chaperone/DNA topoisomerase II/histidine kinase"/>
    <property type="match status" value="1"/>
</dbReference>
<dbReference type="FunFam" id="3.30.565.10:FF:000010">
    <property type="entry name" value="Sensor histidine kinase RcsC"/>
    <property type="match status" value="1"/>
</dbReference>
<evidence type="ECO:0000313" key="17">
    <source>
        <dbReference type="Proteomes" id="UP000524404"/>
    </source>
</evidence>
<dbReference type="PROSITE" id="PS50112">
    <property type="entry name" value="PAS"/>
    <property type="match status" value="2"/>
</dbReference>
<dbReference type="Gene3D" id="3.40.50.2300">
    <property type="match status" value="1"/>
</dbReference>
<dbReference type="SMART" id="SM00091">
    <property type="entry name" value="PAS"/>
    <property type="match status" value="2"/>
</dbReference>
<dbReference type="SMART" id="SM00448">
    <property type="entry name" value="REC"/>
    <property type="match status" value="1"/>
</dbReference>
<dbReference type="Gene3D" id="3.30.565.10">
    <property type="entry name" value="Histidine kinase-like ATPase, C-terminal domain"/>
    <property type="match status" value="1"/>
</dbReference>
<comment type="subunit">
    <text evidence="9">At low DSF concentrations, interacts with RpfF.</text>
</comment>
<sequence>MKNMLKKEVQSNDIKGVSFEDGFGRLTNLASLLCDVPLTYISLLDENLKWVATIPFLEDLVFVNKLSLLAQEVINSKSIVIIDDISREQIFKPYTSFLTEHSFLFYAGFPLVNTAGETLGVLSLLGNEVKTLKPKEINALENVVAEIADKLSAKKALQAFVKDFNKLQQITVSVSRFTEMLEEINSVARVGGWEIDLVKKTFFWSDVTRELHEVPNDFNPSFKEALHFFRDGKSRNAVIRAILDAMKSGKSFDIEVQILTYQGLKKWVRVTGKTTFEQQKCVRFYGTFQDIHEKRTKDKQISLSEERFRQTFDNAATGMFIAQLSSGFFIEVNEVFAAITQYDKTALLSLSLRDLIHPEDLKMSDDYFFKLITGGSSVITVQNRYITKNNTEVWVELVATIVRDHKGKPLNVIGQVQDVTAKRTWERKLLLSEEKHRGFFENSQGLMCTHDLEGNFLTVNPAGAALLGYTTEEFLSKNLFDITPQRIQDKMTTYLEAISKYGSYKGLVKVVHKNGSFRTWLSNSVLSELLDGRKYVIGNAVDMTERIKMERELISAKVLAERNAHAKDVFLANMSHEIRTPMNAITGFANLLKETKLDSEQKEFVSNINTAAENLLGIINDILDLSKIESGHLVIESVPFSLYEVIKNITSVLTYKALSKNLELDYQIPNAIPHTVLGDPTRLTQILLNLTNNAIKFTETGSVKIVLDLQSENDDEYAILFKIIDTGVGIPQDKLTVIFDRFAQANSDTTRKFGGTGLGLSISKLLIELQHGNIFVESEEHVGSTFYFNLLFKKVKEEVVQKQETHLLPIDPHKKVRILLAEDNPLNQKLAMKVLERFGFFPELAENGRIAVLKVQEKEFDVILMDLQMPEMDGYQATQFIRTKLNNNTPIIALTAHSLIGEKEKCIAVGMNDYITKPFSPKDLFNKIASFINIPVAENVQIVEVLK</sequence>
<dbReference type="Pfam" id="PF00072">
    <property type="entry name" value="Response_reg"/>
    <property type="match status" value="1"/>
</dbReference>
<dbReference type="Pfam" id="PF02518">
    <property type="entry name" value="HATPase_c"/>
    <property type="match status" value="1"/>
</dbReference>
<dbReference type="InterPro" id="IPR001789">
    <property type="entry name" value="Sig_transdc_resp-reg_receiver"/>
</dbReference>
<dbReference type="PANTHER" id="PTHR45339">
    <property type="entry name" value="HYBRID SIGNAL TRANSDUCTION HISTIDINE KINASE J"/>
    <property type="match status" value="1"/>
</dbReference>
<dbReference type="SMART" id="SM00388">
    <property type="entry name" value="HisKA"/>
    <property type="match status" value="1"/>
</dbReference>
<dbReference type="GO" id="GO:0000155">
    <property type="term" value="F:phosphorelay sensor kinase activity"/>
    <property type="evidence" value="ECO:0007669"/>
    <property type="project" value="InterPro"/>
</dbReference>
<keyword evidence="5" id="KW-0547">Nucleotide-binding</keyword>
<dbReference type="CDD" id="cd00082">
    <property type="entry name" value="HisKA"/>
    <property type="match status" value="1"/>
</dbReference>
<evidence type="ECO:0000256" key="10">
    <source>
        <dbReference type="ARBA" id="ARBA00068150"/>
    </source>
</evidence>
<dbReference type="InterPro" id="IPR036097">
    <property type="entry name" value="HisK_dim/P_sf"/>
</dbReference>
<dbReference type="CDD" id="cd00130">
    <property type="entry name" value="PAS"/>
    <property type="match status" value="2"/>
</dbReference>
<dbReference type="InterPro" id="IPR001610">
    <property type="entry name" value="PAC"/>
</dbReference>
<evidence type="ECO:0000256" key="3">
    <source>
        <dbReference type="ARBA" id="ARBA00022553"/>
    </source>
</evidence>